<feature type="domain" description="Hydantoinase/oxoprolinase N-terminal" evidence="4">
    <location>
        <begin position="7"/>
        <end position="212"/>
    </location>
</feature>
<organism evidence="6">
    <name type="scientific">Notodromas monacha</name>
    <dbReference type="NCBI Taxonomy" id="399045"/>
    <lineage>
        <taxon>Eukaryota</taxon>
        <taxon>Metazoa</taxon>
        <taxon>Ecdysozoa</taxon>
        <taxon>Arthropoda</taxon>
        <taxon>Crustacea</taxon>
        <taxon>Oligostraca</taxon>
        <taxon>Ostracoda</taxon>
        <taxon>Podocopa</taxon>
        <taxon>Podocopida</taxon>
        <taxon>Cypridocopina</taxon>
        <taxon>Cypridoidea</taxon>
        <taxon>Cyprididae</taxon>
        <taxon>Notodromas</taxon>
    </lineage>
</organism>
<dbReference type="Pfam" id="PF02538">
    <property type="entry name" value="Hydantoinase_B"/>
    <property type="match status" value="1"/>
</dbReference>
<evidence type="ECO:0000313" key="7">
    <source>
        <dbReference type="Proteomes" id="UP000678499"/>
    </source>
</evidence>
<dbReference type="InterPro" id="IPR002821">
    <property type="entry name" value="Hydantoinase_A"/>
</dbReference>
<dbReference type="Pfam" id="PF19278">
    <property type="entry name" value="Hydant_A_C"/>
    <property type="match status" value="1"/>
</dbReference>
<dbReference type="InterPro" id="IPR045079">
    <property type="entry name" value="Oxoprolinase-like"/>
</dbReference>
<evidence type="ECO:0000313" key="6">
    <source>
        <dbReference type="EMBL" id="CAD7274508.1"/>
    </source>
</evidence>
<evidence type="ECO:0008006" key="8">
    <source>
        <dbReference type="Google" id="ProtNLM"/>
    </source>
</evidence>
<name>A0A7R9GB48_9CRUS</name>
<dbReference type="GO" id="GO:0006749">
    <property type="term" value="P:glutathione metabolic process"/>
    <property type="evidence" value="ECO:0007669"/>
    <property type="project" value="TreeGrafter"/>
</dbReference>
<dbReference type="GO" id="GO:0017168">
    <property type="term" value="F:5-oxoprolinase (ATP-hydrolyzing) activity"/>
    <property type="evidence" value="ECO:0007669"/>
    <property type="project" value="TreeGrafter"/>
</dbReference>
<feature type="domain" description="Hydantoinase A/oxoprolinase" evidence="2">
    <location>
        <begin position="232"/>
        <end position="533"/>
    </location>
</feature>
<keyword evidence="7" id="KW-1185">Reference proteome</keyword>
<dbReference type="OrthoDB" id="3643at2759"/>
<feature type="domain" description="Hydantoinase B/oxoprolinase" evidence="3">
    <location>
        <begin position="738"/>
        <end position="1285"/>
    </location>
</feature>
<dbReference type="PANTHER" id="PTHR11365">
    <property type="entry name" value="5-OXOPROLINASE RELATED"/>
    <property type="match status" value="1"/>
</dbReference>
<evidence type="ECO:0000259" key="5">
    <source>
        <dbReference type="Pfam" id="PF19278"/>
    </source>
</evidence>
<dbReference type="PANTHER" id="PTHR11365:SF2">
    <property type="entry name" value="5-OXOPROLINASE"/>
    <property type="match status" value="1"/>
</dbReference>
<dbReference type="InterPro" id="IPR003692">
    <property type="entry name" value="Hydantoinase_B"/>
</dbReference>
<dbReference type="Proteomes" id="UP000678499">
    <property type="component" value="Unassembled WGS sequence"/>
</dbReference>
<dbReference type="GO" id="GO:0005829">
    <property type="term" value="C:cytosol"/>
    <property type="evidence" value="ECO:0007669"/>
    <property type="project" value="TreeGrafter"/>
</dbReference>
<evidence type="ECO:0000259" key="2">
    <source>
        <dbReference type="Pfam" id="PF01968"/>
    </source>
</evidence>
<gene>
    <name evidence="6" type="ORF">NMOB1V02_LOCUS2339</name>
</gene>
<protein>
    <recommendedName>
        <fullName evidence="8">5-oxoprolinase</fullName>
    </recommendedName>
</protein>
<feature type="domain" description="Acetophenone carboxylase-like C-terminal" evidence="5">
    <location>
        <begin position="550"/>
        <end position="707"/>
    </location>
</feature>
<reference evidence="6" key="1">
    <citation type="submission" date="2020-11" db="EMBL/GenBank/DDBJ databases">
        <authorList>
            <person name="Tran Van P."/>
        </authorList>
    </citation>
    <scope>NUCLEOTIDE SEQUENCE</scope>
</reference>
<dbReference type="EMBL" id="CAJPEX010000261">
    <property type="protein sequence ID" value="CAG0914660.1"/>
    <property type="molecule type" value="Genomic_DNA"/>
</dbReference>
<dbReference type="EMBL" id="OA882298">
    <property type="protein sequence ID" value="CAD7274508.1"/>
    <property type="molecule type" value="Genomic_DNA"/>
</dbReference>
<proteinExistence type="inferred from homology"/>
<evidence type="ECO:0000256" key="1">
    <source>
        <dbReference type="ARBA" id="ARBA00010403"/>
    </source>
</evidence>
<dbReference type="InterPro" id="IPR008040">
    <property type="entry name" value="Hydant_A_N"/>
</dbReference>
<dbReference type="Pfam" id="PF05378">
    <property type="entry name" value="Hydant_A_N"/>
    <property type="match status" value="1"/>
</dbReference>
<evidence type="ECO:0000259" key="3">
    <source>
        <dbReference type="Pfam" id="PF02538"/>
    </source>
</evidence>
<evidence type="ECO:0000259" key="4">
    <source>
        <dbReference type="Pfam" id="PF05378"/>
    </source>
</evidence>
<comment type="similarity">
    <text evidence="1">Belongs to the oxoprolinase family.</text>
</comment>
<sequence>MKGKFCFAIDRGGTFTDVYCICPGGKVRTLKLLSVDPTNYKDAPTEGIRRILHQEAGGPNSQDSPVNGSLIEWIRMGTTVATNALLERKGERCALVITKGFKDLLHIGNQARPKIFDLEIKIPGVLYDAVVEVDERVVLQDDRCCLDKRSWSEETGNNGELCYVRKPVDVDTLRKRLEELKRRGINSLAVALMHSYMYKAHEQLVKRIAVEVGFESISLSSEVMAMVRIVPRAYTACVDAYLTPLITRYVSNFISGFKNLENTSILFMQSDGGLTPVSEFTGSRAILSGPAGGVVGYAYTTHATSNRPIIGFDMGGTSTDVSRYAGQLDHIFESVTGGVTIQAPQLDIVTVAAGGGSVLSFVAGLFHVGPESAGAHPGPACYRKGGPLTITDANLVLGRLLPQYFPCIFGPEENESLNIEASRYKMTEAMNAVNEFRRGEAAREGRPFEPMTVEEVAMGFVRVANETMSRPIRNLTQARGYDTRDHELACFGGAGAQHACSVARALGMSRVHVHKYAGILSAFGMALADVVEEAQEFCGRDLDSGSEEYILRRFEYLESNAGEKLKQHGFRDADSIKFVRYLHLRYEGTDYGLMCQQEKRDSVDAAGFRKEFERKYLQEFGFIMSERRVIVDDIRVRGTGHVYVQEAKPGPRVADAPKADSVVQVYFVGGYRSTKVYLMKDLSPEHTIQGPAIVIDDLCTILVDPDSVANITSSGDIQIDVGSREPVDSKKIAQDSVDPIQLSIFSHRFMSIAEQMGRVLQRTAISTNIKERLDFSCALFGPDGGLVSNAPHIPVHLGSMQHAVQYQLQSGTPLLDGDVILSNHPSAGGTHLPDLTVITPVFRPNASTSTEKPVFYVASRGHHADIGGSRPGSMPPDSRTIHEEGASFKAFKIVSSGKFNEDELRKEFAKPGEHPGCSGTRNIVDNLADLKAQIAANRKGILLVNELIDHYGLPMVQSYMRHIQKNAELAVRDLLKARAKTMQSASASFLDGELGDEGAGAVVHRGGVVDRPVQLTAVDSMDDGTKIRLCVSISPKSGDAVFDFTGTGHQVWGNCNAPPAITYSAIIYCLRCMVARDIPLNQGCLNSVRVILPAGSILKPREDAAVVGGNVLTSQRLVDVIFKAFGACAASQGCTNNLTFGDETFGYYETIAGGSGAGPHWHGRSGVHTHMTNTRITDPEILERRYPVILEAFYLREGSGGKGRYNGGDGVQRFLRFRRPMDVSLLTERRVFQPYGMFGGCDGQSGLNLLHRMDGDYINLGSKAYVRVAPSDVLEIHTPGGGGWGGNYNDEEDEGCLLDEDIETAASLKAQALQNAD</sequence>
<dbReference type="InterPro" id="IPR049517">
    <property type="entry name" value="ACX-like_C"/>
</dbReference>
<accession>A0A7R9GB48</accession>
<dbReference type="Pfam" id="PF01968">
    <property type="entry name" value="Hydantoinase_A"/>
    <property type="match status" value="1"/>
</dbReference>